<dbReference type="InterPro" id="IPR047960">
    <property type="entry name" value="Transpos_IS1380"/>
</dbReference>
<accession>A0ABX7BGP4</accession>
<keyword evidence="4" id="KW-1185">Reference proteome</keyword>
<gene>
    <name evidence="2" type="ORF">IGS68_30430</name>
    <name evidence="3" type="ORF">IGS68_30455</name>
</gene>
<dbReference type="EMBL" id="CP067421">
    <property type="protein sequence ID" value="QQP92775.1"/>
    <property type="molecule type" value="Genomic_DNA"/>
</dbReference>
<dbReference type="EMBL" id="CP067421">
    <property type="protein sequence ID" value="QQP92777.1"/>
    <property type="molecule type" value="Genomic_DNA"/>
</dbReference>
<name>A0ABX7BGP4_9PROT</name>
<feature type="domain" description="Transposase DDE" evidence="1">
    <location>
        <begin position="15"/>
        <end position="447"/>
    </location>
</feature>
<dbReference type="RefSeq" id="WP_201081947.1">
    <property type="nucleotide sequence ID" value="NZ_CP067421.1"/>
</dbReference>
<dbReference type="Proteomes" id="UP000595197">
    <property type="component" value="Plasmid pTT6-1"/>
</dbReference>
<keyword evidence="2" id="KW-0614">Plasmid</keyword>
<evidence type="ECO:0000313" key="4">
    <source>
        <dbReference type="Proteomes" id="UP000595197"/>
    </source>
</evidence>
<evidence type="ECO:0000259" key="1">
    <source>
        <dbReference type="Pfam" id="PF13701"/>
    </source>
</evidence>
<dbReference type="InterPro" id="IPR012337">
    <property type="entry name" value="RNaseH-like_sf"/>
</dbReference>
<protein>
    <submittedName>
        <fullName evidence="2">IS1380 family transposase</fullName>
    </submittedName>
</protein>
<geneLocation type="plasmid" evidence="2 4">
    <name>pTT6-1</name>
</geneLocation>
<reference evidence="2" key="2">
    <citation type="submission" date="2021-02" db="EMBL/GenBank/DDBJ databases">
        <title>Skermanella TT6 skin isolate.</title>
        <authorList>
            <person name="Lee K."/>
            <person name="Ganzorig M."/>
        </authorList>
    </citation>
    <scope>NUCLEOTIDE SEQUENCE</scope>
    <source>
        <strain evidence="2">TT6</strain>
        <plasmid evidence="2">pTT6-1</plasmid>
    </source>
</reference>
<proteinExistence type="predicted"/>
<dbReference type="NCBIfam" id="NF033539">
    <property type="entry name" value="transpos_IS1380"/>
    <property type="match status" value="1"/>
</dbReference>
<dbReference type="InterPro" id="IPR025668">
    <property type="entry name" value="Tnp_DDE_dom"/>
</dbReference>
<dbReference type="SUPFAM" id="SSF53098">
    <property type="entry name" value="Ribonuclease H-like"/>
    <property type="match status" value="1"/>
</dbReference>
<evidence type="ECO:0000313" key="2">
    <source>
        <dbReference type="EMBL" id="QQP92775.1"/>
    </source>
</evidence>
<organism evidence="2 4">
    <name type="scientific">Skermanella cutis</name>
    <dbReference type="NCBI Taxonomy" id="2775420"/>
    <lineage>
        <taxon>Bacteria</taxon>
        <taxon>Pseudomonadati</taxon>
        <taxon>Pseudomonadota</taxon>
        <taxon>Alphaproteobacteria</taxon>
        <taxon>Rhodospirillales</taxon>
        <taxon>Azospirillaceae</taxon>
        <taxon>Skermanella</taxon>
    </lineage>
</organism>
<dbReference type="Pfam" id="PF13701">
    <property type="entry name" value="DDE_Tnp_1_4"/>
    <property type="match status" value="1"/>
</dbReference>
<sequence>MPARVELTPSLPGLSPVAGKPVVARFDGGQLSSDAGVLGLREIEKRLGIADRLAACLEDPRTPGRVVHGLAEIIRFRLLMIAAGYEDGNDADSLRRDPAFKLALDRLPDGAGLCSQSTISRLENLPDARALMRMGRALVDFYCTGFRQVPKRIVLDIDDTFDAVHGEQQLRLFNGHYDEYGFQPIVVFDEHGRFITAILRPAKRPKGTEIRAHLRRIVRQIRANWPQVEILLRADSHYCCPEVLNWCRTNCLDYVLGLAPTSTLRRHILDLEASTATRFAAGPATKVRRFKEFYDAAGSWSRTERIIARVEVGPQGPDTRFIVTSLRHGRGRWLYEKLYCARGQAENHIKSWKTHLCADRTSCHKATANQFRLFLHAGAYWLLWSIRALMPRRSRWRVAQFDTLRLRLIKLAARIVETRRQILVHLPTACPEQTILSLLLERVPRLVT</sequence>
<evidence type="ECO:0000313" key="3">
    <source>
        <dbReference type="EMBL" id="QQP92777.1"/>
    </source>
</evidence>
<reference evidence="4" key="1">
    <citation type="submission" date="2021-01" db="EMBL/GenBank/DDBJ databases">
        <title>Skermanella TT6 skin isolate.</title>
        <authorList>
            <person name="Lee K."/>
            <person name="Ganzorig M."/>
        </authorList>
    </citation>
    <scope>NUCLEOTIDE SEQUENCE [LARGE SCALE GENOMIC DNA]</scope>
    <source>
        <strain evidence="4">TT6</strain>
        <plasmid evidence="4">pTT6-1</plasmid>
    </source>
</reference>